<comment type="caution">
    <text evidence="1">The sequence shown here is derived from an EMBL/GenBank/DDBJ whole genome shotgun (WGS) entry which is preliminary data.</text>
</comment>
<dbReference type="Proteomes" id="UP000016511">
    <property type="component" value="Unassembled WGS sequence"/>
</dbReference>
<name>U1YCZ3_ANEAE</name>
<evidence type="ECO:0000313" key="1">
    <source>
        <dbReference type="EMBL" id="ERI08666.1"/>
    </source>
</evidence>
<accession>U1YCZ3</accession>
<keyword evidence="2" id="KW-1185">Reference proteome</keyword>
<evidence type="ECO:0000313" key="2">
    <source>
        <dbReference type="Proteomes" id="UP000016511"/>
    </source>
</evidence>
<dbReference type="AlphaFoldDB" id="U1YCZ3"/>
<reference evidence="1 2" key="1">
    <citation type="submission" date="2013-08" db="EMBL/GenBank/DDBJ databases">
        <authorList>
            <person name="Weinstock G."/>
            <person name="Sodergren E."/>
            <person name="Wylie T."/>
            <person name="Fulton L."/>
            <person name="Fulton R."/>
            <person name="Fronick C."/>
            <person name="O'Laughlin M."/>
            <person name="Godfrey J."/>
            <person name="Miner T."/>
            <person name="Herter B."/>
            <person name="Appelbaum E."/>
            <person name="Cordes M."/>
            <person name="Lek S."/>
            <person name="Wollam A."/>
            <person name="Pepin K.H."/>
            <person name="Palsikar V.B."/>
            <person name="Mitreva M."/>
            <person name="Wilson R.K."/>
        </authorList>
    </citation>
    <scope>NUCLEOTIDE SEQUENCE [LARGE SCALE GENOMIC DNA]</scope>
    <source>
        <strain evidence="1 2">ATCC 12856</strain>
    </source>
</reference>
<dbReference type="HOGENOM" id="CLU_2614279_0_0_9"/>
<dbReference type="EMBL" id="AWSJ01000197">
    <property type="protein sequence ID" value="ERI08666.1"/>
    <property type="molecule type" value="Genomic_DNA"/>
</dbReference>
<organism evidence="1 2">
    <name type="scientific">Aneurinibacillus aneurinilyticus ATCC 12856</name>
    <dbReference type="NCBI Taxonomy" id="649747"/>
    <lineage>
        <taxon>Bacteria</taxon>
        <taxon>Bacillati</taxon>
        <taxon>Bacillota</taxon>
        <taxon>Bacilli</taxon>
        <taxon>Bacillales</taxon>
        <taxon>Paenibacillaceae</taxon>
        <taxon>Aneurinibacillus group</taxon>
        <taxon>Aneurinibacillus</taxon>
    </lineage>
</organism>
<dbReference type="STRING" id="649747.HMPREF0083_03241"/>
<proteinExistence type="predicted"/>
<gene>
    <name evidence="1" type="ORF">HMPREF0083_03241</name>
</gene>
<sequence length="78" mass="8617">MLAINLTFSQEKLPAQAAFFCGVCGTSGGKDRQLLSLLKYRDVLLVRFKRQQAVVWLPCGKRTGGNAHEVLVIITNII</sequence>
<protein>
    <submittedName>
        <fullName evidence="1">Uncharacterized protein</fullName>
    </submittedName>
</protein>